<dbReference type="InterPro" id="IPR006015">
    <property type="entry name" value="Universal_stress_UspA"/>
</dbReference>
<dbReference type="InterPro" id="IPR014729">
    <property type="entry name" value="Rossmann-like_a/b/a_fold"/>
</dbReference>
<dbReference type="PRINTS" id="PR01438">
    <property type="entry name" value="UNVRSLSTRESS"/>
</dbReference>
<dbReference type="PANTHER" id="PTHR46268:SF6">
    <property type="entry name" value="UNIVERSAL STRESS PROTEIN UP12"/>
    <property type="match status" value="1"/>
</dbReference>
<protein>
    <submittedName>
        <fullName evidence="3">Universal stress protein</fullName>
    </submittedName>
</protein>
<comment type="similarity">
    <text evidence="1">Belongs to the universal stress protein A family.</text>
</comment>
<evidence type="ECO:0000313" key="3">
    <source>
        <dbReference type="EMBL" id="MFC6893696.1"/>
    </source>
</evidence>
<reference evidence="3 4" key="1">
    <citation type="journal article" date="2019" name="Int. J. Syst. Evol. Microbiol.">
        <title>The Global Catalogue of Microorganisms (GCM) 10K type strain sequencing project: providing services to taxonomists for standard genome sequencing and annotation.</title>
        <authorList>
            <consortium name="The Broad Institute Genomics Platform"/>
            <consortium name="The Broad Institute Genome Sequencing Center for Infectious Disease"/>
            <person name="Wu L."/>
            <person name="Ma J."/>
        </authorList>
    </citation>
    <scope>NUCLEOTIDE SEQUENCE [LARGE SCALE GENOMIC DNA]</scope>
    <source>
        <strain evidence="3 4">SKJ47</strain>
    </source>
</reference>
<proteinExistence type="inferred from homology"/>
<evidence type="ECO:0000256" key="1">
    <source>
        <dbReference type="ARBA" id="ARBA00008791"/>
    </source>
</evidence>
<dbReference type="Pfam" id="PF00582">
    <property type="entry name" value="Usp"/>
    <property type="match status" value="1"/>
</dbReference>
<accession>A0ABD5V3E8</accession>
<gene>
    <name evidence="3" type="ORF">ACFQE9_13925</name>
</gene>
<organism evidence="3 4">
    <name type="scientific">Halopenitus salinus</name>
    <dbReference type="NCBI Taxonomy" id="1198295"/>
    <lineage>
        <taxon>Archaea</taxon>
        <taxon>Methanobacteriati</taxon>
        <taxon>Methanobacteriota</taxon>
        <taxon>Stenosarchaea group</taxon>
        <taxon>Halobacteria</taxon>
        <taxon>Halobacteriales</taxon>
        <taxon>Haloferacaceae</taxon>
        <taxon>Halopenitus</taxon>
    </lineage>
</organism>
<evidence type="ECO:0000313" key="4">
    <source>
        <dbReference type="Proteomes" id="UP001596296"/>
    </source>
</evidence>
<dbReference type="Proteomes" id="UP001596296">
    <property type="component" value="Unassembled WGS sequence"/>
</dbReference>
<feature type="domain" description="UspA" evidence="2">
    <location>
        <begin position="1"/>
        <end position="141"/>
    </location>
</feature>
<sequence>MYDHVLVPTDGSPTVETTLDHAISIAEDDEATVHGLYVLDNRILTAADSDTRADLESSLREEGEAAVEAVAERADAAGLKAVTGIRTGTPWKEILAYVDETDVDLIVIGTRGKSPREKIVSLGSVSERVVDNASTPVLVVRGDE</sequence>
<dbReference type="CDD" id="cd00293">
    <property type="entry name" value="USP-like"/>
    <property type="match status" value="1"/>
</dbReference>
<keyword evidence="4" id="KW-1185">Reference proteome</keyword>
<dbReference type="AlphaFoldDB" id="A0ABD5V3E8"/>
<dbReference type="Gene3D" id="3.40.50.620">
    <property type="entry name" value="HUPs"/>
    <property type="match status" value="1"/>
</dbReference>
<dbReference type="SUPFAM" id="SSF52402">
    <property type="entry name" value="Adenine nucleotide alpha hydrolases-like"/>
    <property type="match status" value="1"/>
</dbReference>
<comment type="caution">
    <text evidence="3">The sequence shown here is derived from an EMBL/GenBank/DDBJ whole genome shotgun (WGS) entry which is preliminary data.</text>
</comment>
<name>A0ABD5V3E8_9EURY</name>
<dbReference type="EMBL" id="JBHSXL010000010">
    <property type="protein sequence ID" value="MFC6893696.1"/>
    <property type="molecule type" value="Genomic_DNA"/>
</dbReference>
<dbReference type="PANTHER" id="PTHR46268">
    <property type="entry name" value="STRESS RESPONSE PROTEIN NHAX"/>
    <property type="match status" value="1"/>
</dbReference>
<evidence type="ECO:0000259" key="2">
    <source>
        <dbReference type="Pfam" id="PF00582"/>
    </source>
</evidence>
<dbReference type="RefSeq" id="WP_379745960.1">
    <property type="nucleotide sequence ID" value="NZ_JBHSVN010000001.1"/>
</dbReference>
<dbReference type="InterPro" id="IPR006016">
    <property type="entry name" value="UspA"/>
</dbReference>